<feature type="transmembrane region" description="Helical" evidence="8">
    <location>
        <begin position="732"/>
        <end position="759"/>
    </location>
</feature>
<organism evidence="10">
    <name type="scientific">Capitella teleta</name>
    <name type="common">Polychaete worm</name>
    <dbReference type="NCBI Taxonomy" id="283909"/>
    <lineage>
        <taxon>Eukaryota</taxon>
        <taxon>Metazoa</taxon>
        <taxon>Spiralia</taxon>
        <taxon>Lophotrochozoa</taxon>
        <taxon>Annelida</taxon>
        <taxon>Polychaeta</taxon>
        <taxon>Sedentaria</taxon>
        <taxon>Scolecida</taxon>
        <taxon>Capitellidae</taxon>
        <taxon>Capitella</taxon>
    </lineage>
</organism>
<gene>
    <name evidence="10" type="ORF">CAPTEDRAFT_167181</name>
</gene>
<dbReference type="GO" id="GO:0005975">
    <property type="term" value="P:carbohydrate metabolic process"/>
    <property type="evidence" value="ECO:0007669"/>
    <property type="project" value="UniProtKB-ARBA"/>
</dbReference>
<dbReference type="EMBL" id="KB305422">
    <property type="protein sequence ID" value="ELU01043.1"/>
    <property type="molecule type" value="Genomic_DNA"/>
</dbReference>
<evidence type="ECO:0000256" key="4">
    <source>
        <dbReference type="ARBA" id="ARBA00022692"/>
    </source>
</evidence>
<dbReference type="GO" id="GO:0005794">
    <property type="term" value="C:Golgi apparatus"/>
    <property type="evidence" value="ECO:0007669"/>
    <property type="project" value="UniProtKB-ARBA"/>
</dbReference>
<dbReference type="EMBL" id="AMQN01009439">
    <property type="status" value="NOT_ANNOTATED_CDS"/>
    <property type="molecule type" value="Genomic_DNA"/>
</dbReference>
<dbReference type="HOGENOM" id="CLU_008003_1_0_1"/>
<keyword evidence="6 8" id="KW-0472">Membrane</keyword>
<evidence type="ECO:0000256" key="3">
    <source>
        <dbReference type="ARBA" id="ARBA00022679"/>
    </source>
</evidence>
<sequence>MKSNLISPEFLKYVTIDVGKIIAFGLVLLAIGYHTVLHSLYGQNSCQWLLTDGHSAGNGSWQPYGCMMHTYKQKDSVTCAKYIAQWSERLHVVFVGDSRIRQLYFRTVNSLSDEPTEAFKAHSDLLYEHPSGSAVVEFLWQPIVNGSMLNAINSLSERSIRPTMVIAGCATVGINPANCALSNLYLFSPSLIDLSASSKVIWMLQDPVDEEAMWESRRMITNQQVDQYNVAAQRTLSGSSIHIWSSSKQLAQKYTKQSQDGLHMPDVVLSLDIQLLWNLLCNEHLQFRDGQCCTRPEAVSNLQLFTAAFFFLWFHIYLPIHSILIAAPLWLLTRETKKPSLDLEKAAVDAKAAPNLKKDALVALAKLGLIMTYFFLADRNNYFMKTNKHYSHLHFFLAFIYFVFLGLFFSEKSKQTKVLHRDQTDEWKGWMQIVILIYHYTGASQVLPIYMQVRVLVSTYLFTSGFGHFCFFWNKADYSIHRFCMVMFRMNFLVIVLCFVMNRPYQFYYFVPLVSFWFLVIYSTMAMWPRVSAATQGAYSSGGVLYMLLKFFLLVAIITLFYASEVLFEQVFLTQPIQSLFVSADSSIHEWRFRWQLDRFSTIYGMVFGLFFILGQKVKLWDDSGDAGLFSVPVNAAVGFVALIGFIGYSVFASTCESKPSCNHIHSYIAFIPIVCYILLRNLPGWLRVRYSTLFAWFGRISLELFIGQYHIWLAADTQGLLVLIPSSPGLNTLLCSFIFVCIAHEIHCITGVLAPILVPSDLKLLLRNCVVFACVLLPVAISRGVFFA</sequence>
<feature type="transmembrane region" description="Helical" evidence="8">
    <location>
        <begin position="627"/>
        <end position="652"/>
    </location>
</feature>
<keyword evidence="5 8" id="KW-1133">Transmembrane helix</keyword>
<accession>R7UB72</accession>
<comment type="similarity">
    <text evidence="2">Belongs to the PC-esterase family. CASD1 subfamily.</text>
</comment>
<evidence type="ECO:0000256" key="6">
    <source>
        <dbReference type="ARBA" id="ARBA00023136"/>
    </source>
</evidence>
<proteinExistence type="inferred from homology"/>
<evidence type="ECO:0000256" key="1">
    <source>
        <dbReference type="ARBA" id="ARBA00004141"/>
    </source>
</evidence>
<feature type="transmembrane region" description="Helical" evidence="8">
    <location>
        <begin position="543"/>
        <end position="563"/>
    </location>
</feature>
<name>R7UB72_CAPTE</name>
<feature type="domain" description="Cas1p 10 TM acyl transferase" evidence="9">
    <location>
        <begin position="286"/>
        <end position="770"/>
    </location>
</feature>
<dbReference type="GO" id="GO:0016740">
    <property type="term" value="F:transferase activity"/>
    <property type="evidence" value="ECO:0007669"/>
    <property type="project" value="UniProtKB-KW"/>
</dbReference>
<dbReference type="EnsemblMetazoa" id="CapteT167181">
    <property type="protein sequence ID" value="CapteP167181"/>
    <property type="gene ID" value="CapteG167181"/>
</dbReference>
<dbReference type="PANTHER" id="PTHR13533">
    <property type="entry name" value="N-ACETYLNEURAMINATE 9-O-ACETYLTRANSFERASE"/>
    <property type="match status" value="1"/>
</dbReference>
<keyword evidence="4 8" id="KW-0812">Transmembrane</keyword>
<feature type="transmembrane region" description="Helical" evidence="8">
    <location>
        <begin position="599"/>
        <end position="615"/>
    </location>
</feature>
<feature type="transmembrane region" description="Helical" evidence="8">
    <location>
        <begin position="389"/>
        <end position="409"/>
    </location>
</feature>
<dbReference type="OMA" id="WSAREWA"/>
<feature type="transmembrane region" description="Helical" evidence="8">
    <location>
        <begin position="457"/>
        <end position="474"/>
    </location>
</feature>
<keyword evidence="3" id="KW-0808">Transferase</keyword>
<dbReference type="PANTHER" id="PTHR13533:SF1">
    <property type="entry name" value="N-ACETYLNEURAMINATE 9-O-ACETYLTRANSFERASE"/>
    <property type="match status" value="1"/>
</dbReference>
<dbReference type="FunCoup" id="R7UB72">
    <property type="interactions" value="535"/>
</dbReference>
<dbReference type="AlphaFoldDB" id="R7UB72"/>
<dbReference type="InterPro" id="IPR012419">
    <property type="entry name" value="Cas1_AcylTrans_dom"/>
</dbReference>
<dbReference type="Pfam" id="PF07779">
    <property type="entry name" value="Cas1_AcylT"/>
    <property type="match status" value="1"/>
</dbReference>
<evidence type="ECO:0000313" key="10">
    <source>
        <dbReference type="EMBL" id="ELU01043.1"/>
    </source>
</evidence>
<dbReference type="GO" id="GO:0016020">
    <property type="term" value="C:membrane"/>
    <property type="evidence" value="ECO:0007669"/>
    <property type="project" value="UniProtKB-SubCell"/>
</dbReference>
<feature type="transmembrane region" description="Helical" evidence="8">
    <location>
        <begin position="360"/>
        <end position="377"/>
    </location>
</feature>
<keyword evidence="7" id="KW-0325">Glycoprotein</keyword>
<evidence type="ECO:0000259" key="9">
    <source>
        <dbReference type="Pfam" id="PF07779"/>
    </source>
</evidence>
<keyword evidence="12" id="KW-1185">Reference proteome</keyword>
<feature type="transmembrane region" description="Helical" evidence="8">
    <location>
        <begin position="304"/>
        <end position="332"/>
    </location>
</feature>
<feature type="transmembrane region" description="Helical" evidence="8">
    <location>
        <begin position="664"/>
        <end position="680"/>
    </location>
</feature>
<feature type="transmembrane region" description="Helical" evidence="8">
    <location>
        <begin position="766"/>
        <end position="787"/>
    </location>
</feature>
<protein>
    <recommendedName>
        <fullName evidence="9">Cas1p 10 TM acyl transferase domain-containing protein</fullName>
    </recommendedName>
</protein>
<evidence type="ECO:0000256" key="5">
    <source>
        <dbReference type="ARBA" id="ARBA00022989"/>
    </source>
</evidence>
<evidence type="ECO:0000313" key="11">
    <source>
        <dbReference type="EnsemblMetazoa" id="CapteP167181"/>
    </source>
</evidence>
<evidence type="ECO:0000256" key="8">
    <source>
        <dbReference type="SAM" id="Phobius"/>
    </source>
</evidence>
<comment type="subcellular location">
    <subcellularLocation>
        <location evidence="1">Membrane</location>
        <topology evidence="1">Multi-pass membrane protein</topology>
    </subcellularLocation>
</comment>
<feature type="transmembrane region" description="Helical" evidence="8">
    <location>
        <begin position="430"/>
        <end position="451"/>
    </location>
</feature>
<feature type="transmembrane region" description="Helical" evidence="8">
    <location>
        <begin position="21"/>
        <end position="41"/>
    </location>
</feature>
<evidence type="ECO:0000256" key="2">
    <source>
        <dbReference type="ARBA" id="ARBA00010666"/>
    </source>
</evidence>
<evidence type="ECO:0000256" key="7">
    <source>
        <dbReference type="ARBA" id="ARBA00023180"/>
    </source>
</evidence>
<dbReference type="Proteomes" id="UP000014760">
    <property type="component" value="Unassembled WGS sequence"/>
</dbReference>
<evidence type="ECO:0000313" key="12">
    <source>
        <dbReference type="Proteomes" id="UP000014760"/>
    </source>
</evidence>
<reference evidence="12" key="1">
    <citation type="submission" date="2012-12" db="EMBL/GenBank/DDBJ databases">
        <authorList>
            <person name="Hellsten U."/>
            <person name="Grimwood J."/>
            <person name="Chapman J.A."/>
            <person name="Shapiro H."/>
            <person name="Aerts A."/>
            <person name="Otillar R.P."/>
            <person name="Terry A.Y."/>
            <person name="Boore J.L."/>
            <person name="Simakov O."/>
            <person name="Marletaz F."/>
            <person name="Cho S.-J."/>
            <person name="Edsinger-Gonzales E."/>
            <person name="Havlak P."/>
            <person name="Kuo D.-H."/>
            <person name="Larsson T."/>
            <person name="Lv J."/>
            <person name="Arendt D."/>
            <person name="Savage R."/>
            <person name="Osoegawa K."/>
            <person name="de Jong P."/>
            <person name="Lindberg D.R."/>
            <person name="Seaver E.C."/>
            <person name="Weisblat D.A."/>
            <person name="Putnam N.H."/>
            <person name="Grigoriev I.V."/>
            <person name="Rokhsar D.S."/>
        </authorList>
    </citation>
    <scope>NUCLEOTIDE SEQUENCE</scope>
    <source>
        <strain evidence="12">I ESC-2004</strain>
    </source>
</reference>
<feature type="transmembrane region" description="Helical" evidence="8">
    <location>
        <begin position="486"/>
        <end position="502"/>
    </location>
</feature>
<reference evidence="11" key="3">
    <citation type="submission" date="2015-06" db="UniProtKB">
        <authorList>
            <consortium name="EnsemblMetazoa"/>
        </authorList>
    </citation>
    <scope>IDENTIFICATION</scope>
</reference>
<reference evidence="10 12" key="2">
    <citation type="journal article" date="2013" name="Nature">
        <title>Insights into bilaterian evolution from three spiralian genomes.</title>
        <authorList>
            <person name="Simakov O."/>
            <person name="Marletaz F."/>
            <person name="Cho S.J."/>
            <person name="Edsinger-Gonzales E."/>
            <person name="Havlak P."/>
            <person name="Hellsten U."/>
            <person name="Kuo D.H."/>
            <person name="Larsson T."/>
            <person name="Lv J."/>
            <person name="Arendt D."/>
            <person name="Savage R."/>
            <person name="Osoegawa K."/>
            <person name="de Jong P."/>
            <person name="Grimwood J."/>
            <person name="Chapman J.A."/>
            <person name="Shapiro H."/>
            <person name="Aerts A."/>
            <person name="Otillar R.P."/>
            <person name="Terry A.Y."/>
            <person name="Boore J.L."/>
            <person name="Grigoriev I.V."/>
            <person name="Lindberg D.R."/>
            <person name="Seaver E.C."/>
            <person name="Weisblat D.A."/>
            <person name="Putnam N.H."/>
            <person name="Rokhsar D.S."/>
        </authorList>
    </citation>
    <scope>NUCLEOTIDE SEQUENCE</scope>
    <source>
        <strain evidence="10 12">I ESC-2004</strain>
    </source>
</reference>
<dbReference type="OrthoDB" id="1932925at2759"/>
<feature type="transmembrane region" description="Helical" evidence="8">
    <location>
        <begin position="508"/>
        <end position="531"/>
    </location>
</feature>